<comment type="caution">
    <text evidence="6">The sequence shown here is derived from an EMBL/GenBank/DDBJ whole genome shotgun (WGS) entry which is preliminary data.</text>
</comment>
<feature type="domain" description="Luciferase-like" evidence="5">
    <location>
        <begin position="1"/>
        <end position="321"/>
    </location>
</feature>
<keyword evidence="1" id="KW-0285">Flavoprotein</keyword>
<evidence type="ECO:0000256" key="1">
    <source>
        <dbReference type="ARBA" id="ARBA00022630"/>
    </source>
</evidence>
<keyword evidence="7" id="KW-1185">Reference proteome</keyword>
<dbReference type="GO" id="GO:0046306">
    <property type="term" value="P:alkanesulfonate catabolic process"/>
    <property type="evidence" value="ECO:0007669"/>
    <property type="project" value="TreeGrafter"/>
</dbReference>
<dbReference type="InterPro" id="IPR011251">
    <property type="entry name" value="Luciferase-like_dom"/>
</dbReference>
<proteinExistence type="predicted"/>
<keyword evidence="2" id="KW-0288">FMN</keyword>
<dbReference type="SUPFAM" id="SSF51679">
    <property type="entry name" value="Bacterial luciferase-like"/>
    <property type="match status" value="1"/>
</dbReference>
<sequence length="360" mass="39259">MRLGVFLPNGQNGYVISKNSPQYIPSWEHCLAITRAAEEIGLDFILSMIKYRGFGGETGYWDSCLDSIALASGLAAATSRIELYATVPVLGVHPAIAARMITTFNDISGGRAGVNIVTGWNQPEYAQMGLWPSADYHDRRYELTGEYIHVMRELWRTGRSNFKGKYYQLDDCECFPTPGREIPIVCAGQSPKGVKFTAEHAEYNFVFGGPEKLRDIAQPVLTESAKLGRKVGTLALVTIIGAETDEAAARRCQHIVDGADGEALMNIVRSASMDSNPGGTSKHFRDGMTADVTEGNLAFMGFPVIHGSWRSIARQILEIEARTGIGGMLLTFPDFVDGVRAFGRSALPLLREATPAEMVA</sequence>
<dbReference type="EMBL" id="BMGG01000008">
    <property type="protein sequence ID" value="GGC81157.1"/>
    <property type="molecule type" value="Genomic_DNA"/>
</dbReference>
<protein>
    <submittedName>
        <fullName evidence="6">Pyrimidine monooxygenase RutA</fullName>
    </submittedName>
</protein>
<reference evidence="6" key="2">
    <citation type="submission" date="2020-09" db="EMBL/GenBank/DDBJ databases">
        <authorList>
            <person name="Sun Q."/>
            <person name="Zhou Y."/>
        </authorList>
    </citation>
    <scope>NUCLEOTIDE SEQUENCE</scope>
    <source>
        <strain evidence="6">CGMCC 1.12919</strain>
    </source>
</reference>
<accession>A0A916UP00</accession>
<dbReference type="PANTHER" id="PTHR42847">
    <property type="entry name" value="ALKANESULFONATE MONOOXYGENASE"/>
    <property type="match status" value="1"/>
</dbReference>
<dbReference type="GO" id="GO:0008726">
    <property type="term" value="F:alkanesulfonate monooxygenase activity"/>
    <property type="evidence" value="ECO:0007669"/>
    <property type="project" value="TreeGrafter"/>
</dbReference>
<evidence type="ECO:0000256" key="3">
    <source>
        <dbReference type="ARBA" id="ARBA00023002"/>
    </source>
</evidence>
<keyword evidence="3" id="KW-0560">Oxidoreductase</keyword>
<dbReference type="Proteomes" id="UP000637002">
    <property type="component" value="Unassembled WGS sequence"/>
</dbReference>
<organism evidence="6 7">
    <name type="scientific">Chelatococcus reniformis</name>
    <dbReference type="NCBI Taxonomy" id="1494448"/>
    <lineage>
        <taxon>Bacteria</taxon>
        <taxon>Pseudomonadati</taxon>
        <taxon>Pseudomonadota</taxon>
        <taxon>Alphaproteobacteria</taxon>
        <taxon>Hyphomicrobiales</taxon>
        <taxon>Chelatococcaceae</taxon>
        <taxon>Chelatococcus</taxon>
    </lineage>
</organism>
<dbReference type="Pfam" id="PF00296">
    <property type="entry name" value="Bac_luciferase"/>
    <property type="match status" value="1"/>
</dbReference>
<evidence type="ECO:0000313" key="7">
    <source>
        <dbReference type="Proteomes" id="UP000637002"/>
    </source>
</evidence>
<dbReference type="InterPro" id="IPR036661">
    <property type="entry name" value="Luciferase-like_sf"/>
</dbReference>
<dbReference type="RefSeq" id="WP_188611311.1">
    <property type="nucleotide sequence ID" value="NZ_BMGG01000008.1"/>
</dbReference>
<evidence type="ECO:0000256" key="2">
    <source>
        <dbReference type="ARBA" id="ARBA00022643"/>
    </source>
</evidence>
<dbReference type="Gene3D" id="3.20.20.30">
    <property type="entry name" value="Luciferase-like domain"/>
    <property type="match status" value="1"/>
</dbReference>
<dbReference type="CDD" id="cd01094">
    <property type="entry name" value="Alkanesulfonate_monoxygenase"/>
    <property type="match status" value="1"/>
</dbReference>
<evidence type="ECO:0000259" key="5">
    <source>
        <dbReference type="Pfam" id="PF00296"/>
    </source>
</evidence>
<evidence type="ECO:0000256" key="4">
    <source>
        <dbReference type="ARBA" id="ARBA00023033"/>
    </source>
</evidence>
<gene>
    <name evidence="6" type="primary">rutA</name>
    <name evidence="6" type="ORF">GCM10010994_43900</name>
</gene>
<name>A0A916UP00_9HYPH</name>
<reference evidence="6" key="1">
    <citation type="journal article" date="2014" name="Int. J. Syst. Evol. Microbiol.">
        <title>Complete genome sequence of Corynebacterium casei LMG S-19264T (=DSM 44701T), isolated from a smear-ripened cheese.</title>
        <authorList>
            <consortium name="US DOE Joint Genome Institute (JGI-PGF)"/>
            <person name="Walter F."/>
            <person name="Albersmeier A."/>
            <person name="Kalinowski J."/>
            <person name="Ruckert C."/>
        </authorList>
    </citation>
    <scope>NUCLEOTIDE SEQUENCE</scope>
    <source>
        <strain evidence="6">CGMCC 1.12919</strain>
    </source>
</reference>
<keyword evidence="4 6" id="KW-0503">Monooxygenase</keyword>
<dbReference type="InterPro" id="IPR050172">
    <property type="entry name" value="SsuD_RutA_monooxygenase"/>
</dbReference>
<dbReference type="AlphaFoldDB" id="A0A916UP00"/>
<evidence type="ECO:0000313" key="6">
    <source>
        <dbReference type="EMBL" id="GGC81157.1"/>
    </source>
</evidence>
<dbReference type="PANTHER" id="PTHR42847:SF4">
    <property type="entry name" value="ALKANESULFONATE MONOOXYGENASE-RELATED"/>
    <property type="match status" value="1"/>
</dbReference>